<evidence type="ECO:0000313" key="2">
    <source>
        <dbReference type="EMBL" id="MFD1833625.1"/>
    </source>
</evidence>
<keyword evidence="3" id="KW-1185">Reference proteome</keyword>
<organism evidence="2 3">
    <name type="scientific">Brachybacterium rhamnosum</name>
    <dbReference type="NCBI Taxonomy" id="173361"/>
    <lineage>
        <taxon>Bacteria</taxon>
        <taxon>Bacillati</taxon>
        <taxon>Actinomycetota</taxon>
        <taxon>Actinomycetes</taxon>
        <taxon>Micrococcales</taxon>
        <taxon>Dermabacteraceae</taxon>
        <taxon>Brachybacterium</taxon>
    </lineage>
</organism>
<dbReference type="EMBL" id="JBHUFL010000001">
    <property type="protein sequence ID" value="MFD1833625.1"/>
    <property type="molecule type" value="Genomic_DNA"/>
</dbReference>
<protein>
    <submittedName>
        <fullName evidence="2">Uncharacterized protein</fullName>
    </submittedName>
</protein>
<keyword evidence="1" id="KW-0812">Transmembrane</keyword>
<dbReference type="Proteomes" id="UP001597280">
    <property type="component" value="Unassembled WGS sequence"/>
</dbReference>
<evidence type="ECO:0000256" key="1">
    <source>
        <dbReference type="SAM" id="Phobius"/>
    </source>
</evidence>
<gene>
    <name evidence="2" type="ORF">ACFSDA_00935</name>
</gene>
<evidence type="ECO:0000313" key="3">
    <source>
        <dbReference type="Proteomes" id="UP001597280"/>
    </source>
</evidence>
<name>A0ABW4PTZ9_9MICO</name>
<keyword evidence="1" id="KW-1133">Transmembrane helix</keyword>
<proteinExistence type="predicted"/>
<reference evidence="3" key="1">
    <citation type="journal article" date="2019" name="Int. J. Syst. Evol. Microbiol.">
        <title>The Global Catalogue of Microorganisms (GCM) 10K type strain sequencing project: providing services to taxonomists for standard genome sequencing and annotation.</title>
        <authorList>
            <consortium name="The Broad Institute Genomics Platform"/>
            <consortium name="The Broad Institute Genome Sequencing Center for Infectious Disease"/>
            <person name="Wu L."/>
            <person name="Ma J."/>
        </authorList>
    </citation>
    <scope>NUCLEOTIDE SEQUENCE [LARGE SCALE GENOMIC DNA]</scope>
    <source>
        <strain evidence="3">JCM 11650</strain>
    </source>
</reference>
<keyword evidence="1" id="KW-0472">Membrane</keyword>
<dbReference type="RefSeq" id="WP_168198108.1">
    <property type="nucleotide sequence ID" value="NZ_BAAAIS010000001.1"/>
</dbReference>
<comment type="caution">
    <text evidence="2">The sequence shown here is derived from an EMBL/GenBank/DDBJ whole genome shotgun (WGS) entry which is preliminary data.</text>
</comment>
<sequence length="46" mass="4569">MTDGAGADLPLGIAPLNGILVALALAWQLGRVTGSRTPGRAEPVTA</sequence>
<accession>A0ABW4PTZ9</accession>
<feature type="transmembrane region" description="Helical" evidence="1">
    <location>
        <begin position="12"/>
        <end position="30"/>
    </location>
</feature>